<evidence type="ECO:0000313" key="3">
    <source>
        <dbReference type="Proteomes" id="UP000276834"/>
    </source>
</evidence>
<name>A0A3L8S7R9_CHLGU</name>
<keyword evidence="3" id="KW-1185">Reference proteome</keyword>
<gene>
    <name evidence="2" type="ORF">DV515_00010942</name>
</gene>
<feature type="region of interest" description="Disordered" evidence="1">
    <location>
        <begin position="69"/>
        <end position="116"/>
    </location>
</feature>
<comment type="caution">
    <text evidence="2">The sequence shown here is derived from an EMBL/GenBank/DDBJ whole genome shotgun (WGS) entry which is preliminary data.</text>
</comment>
<evidence type="ECO:0000256" key="1">
    <source>
        <dbReference type="SAM" id="MobiDB-lite"/>
    </source>
</evidence>
<evidence type="ECO:0000313" key="2">
    <source>
        <dbReference type="EMBL" id="RLV98300.1"/>
    </source>
</evidence>
<organism evidence="2 3">
    <name type="scientific">Chloebia gouldiae</name>
    <name type="common">Gouldian finch</name>
    <name type="synonym">Erythrura gouldiae</name>
    <dbReference type="NCBI Taxonomy" id="44316"/>
    <lineage>
        <taxon>Eukaryota</taxon>
        <taxon>Metazoa</taxon>
        <taxon>Chordata</taxon>
        <taxon>Craniata</taxon>
        <taxon>Vertebrata</taxon>
        <taxon>Euteleostomi</taxon>
        <taxon>Archelosauria</taxon>
        <taxon>Archosauria</taxon>
        <taxon>Dinosauria</taxon>
        <taxon>Saurischia</taxon>
        <taxon>Theropoda</taxon>
        <taxon>Coelurosauria</taxon>
        <taxon>Aves</taxon>
        <taxon>Neognathae</taxon>
        <taxon>Neoaves</taxon>
        <taxon>Telluraves</taxon>
        <taxon>Australaves</taxon>
        <taxon>Passeriformes</taxon>
        <taxon>Passeroidea</taxon>
        <taxon>Passeridae</taxon>
        <taxon>Chloebia</taxon>
    </lineage>
</organism>
<sequence>MRCGGWIAPHRTAPRLPVATVPAARVAPAAERGRWEEEEEEEEVRCNRARPLGQPLLAARPAPAVGARLRGGGCAAPPGEPRLPARGREGAGGKAVLTAAPRLQKHSGLQGACDDE</sequence>
<proteinExistence type="predicted"/>
<dbReference type="AlphaFoldDB" id="A0A3L8S7R9"/>
<dbReference type="EMBL" id="QUSF01000043">
    <property type="protein sequence ID" value="RLV98300.1"/>
    <property type="molecule type" value="Genomic_DNA"/>
</dbReference>
<dbReference type="Proteomes" id="UP000276834">
    <property type="component" value="Unassembled WGS sequence"/>
</dbReference>
<accession>A0A3L8S7R9</accession>
<reference evidence="2 3" key="1">
    <citation type="journal article" date="2018" name="Proc. R. Soc. B">
        <title>A non-coding region near Follistatin controls head colour polymorphism in the Gouldian finch.</title>
        <authorList>
            <person name="Toomey M.B."/>
            <person name="Marques C.I."/>
            <person name="Andrade P."/>
            <person name="Araujo P.M."/>
            <person name="Sabatino S."/>
            <person name="Gazda M.A."/>
            <person name="Afonso S."/>
            <person name="Lopes R.J."/>
            <person name="Corbo J.C."/>
            <person name="Carneiro M."/>
        </authorList>
    </citation>
    <scope>NUCLEOTIDE SEQUENCE [LARGE SCALE GENOMIC DNA]</scope>
    <source>
        <strain evidence="2">Red01</strain>
        <tissue evidence="2">Muscle</tissue>
    </source>
</reference>
<protein>
    <submittedName>
        <fullName evidence="2">Uncharacterized protein</fullName>
    </submittedName>
</protein>